<accession>A0A9Q0KUN0</accession>
<evidence type="ECO:0000313" key="2">
    <source>
        <dbReference type="EMBL" id="KAJ4977118.1"/>
    </source>
</evidence>
<sequence>MQGTKLAESGKFNQIRRFSGGVNNQQGMRDSSDEMKRRREKEKAETLLHLICWGLKLQAFFPLKASNFARTLPIVRHSSSTLQFEVSVINLNKIVDGEGTV</sequence>
<dbReference type="EMBL" id="JAMYWD010000003">
    <property type="protein sequence ID" value="KAJ4977118.1"/>
    <property type="molecule type" value="Genomic_DNA"/>
</dbReference>
<feature type="region of interest" description="Disordered" evidence="1">
    <location>
        <begin position="1"/>
        <end position="39"/>
    </location>
</feature>
<gene>
    <name evidence="2" type="ORF">NE237_002224</name>
</gene>
<reference evidence="2" key="1">
    <citation type="journal article" date="2023" name="Plant J.">
        <title>The genome of the king protea, Protea cynaroides.</title>
        <authorList>
            <person name="Chang J."/>
            <person name="Duong T.A."/>
            <person name="Schoeman C."/>
            <person name="Ma X."/>
            <person name="Roodt D."/>
            <person name="Barker N."/>
            <person name="Li Z."/>
            <person name="Van de Peer Y."/>
            <person name="Mizrachi E."/>
        </authorList>
    </citation>
    <scope>NUCLEOTIDE SEQUENCE</scope>
    <source>
        <tissue evidence="2">Young leaves</tissue>
    </source>
</reference>
<name>A0A9Q0KUN0_9MAGN</name>
<dbReference type="Proteomes" id="UP001141806">
    <property type="component" value="Unassembled WGS sequence"/>
</dbReference>
<feature type="compositionally biased region" description="Basic and acidic residues" evidence="1">
    <location>
        <begin position="30"/>
        <end position="39"/>
    </location>
</feature>
<comment type="caution">
    <text evidence="2">The sequence shown here is derived from an EMBL/GenBank/DDBJ whole genome shotgun (WGS) entry which is preliminary data.</text>
</comment>
<organism evidence="2 3">
    <name type="scientific">Protea cynaroides</name>
    <dbReference type="NCBI Taxonomy" id="273540"/>
    <lineage>
        <taxon>Eukaryota</taxon>
        <taxon>Viridiplantae</taxon>
        <taxon>Streptophyta</taxon>
        <taxon>Embryophyta</taxon>
        <taxon>Tracheophyta</taxon>
        <taxon>Spermatophyta</taxon>
        <taxon>Magnoliopsida</taxon>
        <taxon>Proteales</taxon>
        <taxon>Proteaceae</taxon>
        <taxon>Protea</taxon>
    </lineage>
</organism>
<keyword evidence="3" id="KW-1185">Reference proteome</keyword>
<evidence type="ECO:0000313" key="3">
    <source>
        <dbReference type="Proteomes" id="UP001141806"/>
    </source>
</evidence>
<dbReference type="AlphaFoldDB" id="A0A9Q0KUN0"/>
<proteinExistence type="predicted"/>
<protein>
    <submittedName>
        <fullName evidence="2">Uncharacterized protein</fullName>
    </submittedName>
</protein>
<evidence type="ECO:0000256" key="1">
    <source>
        <dbReference type="SAM" id="MobiDB-lite"/>
    </source>
</evidence>